<dbReference type="AlphaFoldDB" id="A0A0G1KCC9"/>
<dbReference type="EMBL" id="LCJR01000020">
    <property type="protein sequence ID" value="KKT81411.1"/>
    <property type="molecule type" value="Genomic_DNA"/>
</dbReference>
<proteinExistence type="predicted"/>
<accession>A0A0G1KCC9</accession>
<comment type="caution">
    <text evidence="5">The sequence shown here is derived from an EMBL/GenBank/DDBJ whole genome shotgun (WGS) entry which is preliminary data.</text>
</comment>
<organism evidence="5 6">
    <name type="scientific">Candidatus Yanofskybacteria bacterium GW2011_GWA2_44_9</name>
    <dbReference type="NCBI Taxonomy" id="1619025"/>
    <lineage>
        <taxon>Bacteria</taxon>
        <taxon>Candidatus Yanofskyibacteriota</taxon>
    </lineage>
</organism>
<protein>
    <submittedName>
        <fullName evidence="5">IMP dehydrogenase</fullName>
    </submittedName>
</protein>
<dbReference type="SMART" id="SM00116">
    <property type="entry name" value="CBS"/>
    <property type="match status" value="2"/>
</dbReference>
<keyword evidence="3" id="KW-0472">Membrane</keyword>
<reference evidence="5 6" key="1">
    <citation type="journal article" date="2015" name="Nature">
        <title>rRNA introns, odd ribosomes, and small enigmatic genomes across a large radiation of phyla.</title>
        <authorList>
            <person name="Brown C.T."/>
            <person name="Hug L.A."/>
            <person name="Thomas B.C."/>
            <person name="Sharon I."/>
            <person name="Castelle C.J."/>
            <person name="Singh A."/>
            <person name="Wilkins M.J."/>
            <person name="Williams K.H."/>
            <person name="Banfield J.F."/>
        </authorList>
    </citation>
    <scope>NUCLEOTIDE SEQUENCE [LARGE SCALE GENOMIC DNA]</scope>
</reference>
<dbReference type="InterPro" id="IPR046342">
    <property type="entry name" value="CBS_dom_sf"/>
</dbReference>
<dbReference type="InterPro" id="IPR000644">
    <property type="entry name" value="CBS_dom"/>
</dbReference>
<evidence type="ECO:0000256" key="1">
    <source>
        <dbReference type="ARBA" id="ARBA00023122"/>
    </source>
</evidence>
<sequence>MENKQEQEAIARVSDIMRVGVISVKPEDSLEYAAELFEKYNYDGFPVIDHSRKLVGIVTGYDMILQGSGMHLPTILNIMKQASQSKVDNKTLDDHFKKLREIKIREVMNVDPLVVGPDVKVEDLAKEFAQHHRVNPIPVVDDQKRLLGIVSRYDLIKFFNEQYFRKIIGDTDHSGILQRLERVGVDGVVNKEGTNQDRASLDLWFRATIIAGIIGIVFWILFSFLNRY</sequence>
<feature type="transmembrane region" description="Helical" evidence="3">
    <location>
        <begin position="203"/>
        <end position="225"/>
    </location>
</feature>
<dbReference type="PANTHER" id="PTHR43080">
    <property type="entry name" value="CBS DOMAIN-CONTAINING PROTEIN CBSX3, MITOCHONDRIAL"/>
    <property type="match status" value="1"/>
</dbReference>
<keyword evidence="1 2" id="KW-0129">CBS domain</keyword>
<feature type="domain" description="CBS" evidence="4">
    <location>
        <begin position="108"/>
        <end position="167"/>
    </location>
</feature>
<evidence type="ECO:0000313" key="5">
    <source>
        <dbReference type="EMBL" id="KKT81411.1"/>
    </source>
</evidence>
<keyword evidence="3" id="KW-0812">Transmembrane</keyword>
<feature type="domain" description="CBS" evidence="4">
    <location>
        <begin position="17"/>
        <end position="74"/>
    </location>
</feature>
<keyword evidence="3" id="KW-1133">Transmembrane helix</keyword>
<dbReference type="Gene3D" id="3.10.580.10">
    <property type="entry name" value="CBS-domain"/>
    <property type="match status" value="1"/>
</dbReference>
<dbReference type="PANTHER" id="PTHR43080:SF2">
    <property type="entry name" value="CBS DOMAIN-CONTAINING PROTEIN"/>
    <property type="match status" value="1"/>
</dbReference>
<dbReference type="InterPro" id="IPR051257">
    <property type="entry name" value="Diverse_CBS-Domain"/>
</dbReference>
<dbReference type="PROSITE" id="PS51371">
    <property type="entry name" value="CBS"/>
    <property type="match status" value="2"/>
</dbReference>
<dbReference type="SUPFAM" id="SSF54631">
    <property type="entry name" value="CBS-domain pair"/>
    <property type="match status" value="1"/>
</dbReference>
<name>A0A0G1KCC9_9BACT</name>
<evidence type="ECO:0000256" key="2">
    <source>
        <dbReference type="PROSITE-ProRule" id="PRU00703"/>
    </source>
</evidence>
<evidence type="ECO:0000256" key="3">
    <source>
        <dbReference type="SAM" id="Phobius"/>
    </source>
</evidence>
<evidence type="ECO:0000259" key="4">
    <source>
        <dbReference type="PROSITE" id="PS51371"/>
    </source>
</evidence>
<dbReference type="Pfam" id="PF00571">
    <property type="entry name" value="CBS"/>
    <property type="match status" value="2"/>
</dbReference>
<evidence type="ECO:0000313" key="6">
    <source>
        <dbReference type="Proteomes" id="UP000034032"/>
    </source>
</evidence>
<gene>
    <name evidence="5" type="ORF">UW79_C0020G0015</name>
</gene>
<dbReference type="Proteomes" id="UP000034032">
    <property type="component" value="Unassembled WGS sequence"/>
</dbReference>